<evidence type="ECO:0000313" key="3">
    <source>
        <dbReference type="Proteomes" id="UP001054945"/>
    </source>
</evidence>
<sequence length="143" mass="16980">MTRTTGQKTEIGEGPLLRNTERVSLTVESCLEHFELVFRFVVFPVQPWKGLNKDREKKDFEEWHFRKRRIDHQNCGTENRNRRIQNTERASLTVDSCFGTFRICFRFVVFPRAPEKGHNKEREKGHKIERRREKNSMGTIGGD</sequence>
<keyword evidence="3" id="KW-1185">Reference proteome</keyword>
<evidence type="ECO:0000313" key="2">
    <source>
        <dbReference type="EMBL" id="GIX71874.1"/>
    </source>
</evidence>
<dbReference type="EMBL" id="BPLR01019798">
    <property type="protein sequence ID" value="GIX71874.1"/>
    <property type="molecule type" value="Genomic_DNA"/>
</dbReference>
<dbReference type="AlphaFoldDB" id="A0AAV4MH88"/>
<reference evidence="2 3" key="1">
    <citation type="submission" date="2021-06" db="EMBL/GenBank/DDBJ databases">
        <title>Caerostris extrusa draft genome.</title>
        <authorList>
            <person name="Kono N."/>
            <person name="Arakawa K."/>
        </authorList>
    </citation>
    <scope>NUCLEOTIDE SEQUENCE [LARGE SCALE GENOMIC DNA]</scope>
</reference>
<comment type="caution">
    <text evidence="2">The sequence shown here is derived from an EMBL/GenBank/DDBJ whole genome shotgun (WGS) entry which is preliminary data.</text>
</comment>
<organism evidence="2 3">
    <name type="scientific">Caerostris extrusa</name>
    <name type="common">Bark spider</name>
    <name type="synonym">Caerostris bankana</name>
    <dbReference type="NCBI Taxonomy" id="172846"/>
    <lineage>
        <taxon>Eukaryota</taxon>
        <taxon>Metazoa</taxon>
        <taxon>Ecdysozoa</taxon>
        <taxon>Arthropoda</taxon>
        <taxon>Chelicerata</taxon>
        <taxon>Arachnida</taxon>
        <taxon>Araneae</taxon>
        <taxon>Araneomorphae</taxon>
        <taxon>Entelegynae</taxon>
        <taxon>Araneoidea</taxon>
        <taxon>Araneidae</taxon>
        <taxon>Caerostris</taxon>
    </lineage>
</organism>
<accession>A0AAV4MH88</accession>
<dbReference type="Proteomes" id="UP001054945">
    <property type="component" value="Unassembled WGS sequence"/>
</dbReference>
<feature type="compositionally biased region" description="Basic and acidic residues" evidence="1">
    <location>
        <begin position="117"/>
        <end position="135"/>
    </location>
</feature>
<name>A0AAV4MH88_CAEEX</name>
<protein>
    <submittedName>
        <fullName evidence="2">Uncharacterized protein</fullName>
    </submittedName>
</protein>
<evidence type="ECO:0000256" key="1">
    <source>
        <dbReference type="SAM" id="MobiDB-lite"/>
    </source>
</evidence>
<feature type="region of interest" description="Disordered" evidence="1">
    <location>
        <begin position="117"/>
        <end position="143"/>
    </location>
</feature>
<gene>
    <name evidence="2" type="ORF">CEXT_184291</name>
</gene>
<proteinExistence type="predicted"/>